<feature type="domain" description="RNA polymerase sigma factor 70 region 4 type 2" evidence="2">
    <location>
        <begin position="105"/>
        <end position="154"/>
    </location>
</feature>
<feature type="domain" description="RNA polymerase sigma-70 region 2" evidence="1">
    <location>
        <begin position="4"/>
        <end position="69"/>
    </location>
</feature>
<dbReference type="PANTHER" id="PTHR30173">
    <property type="entry name" value="SIGMA 19 FACTOR"/>
    <property type="match status" value="1"/>
</dbReference>
<dbReference type="GO" id="GO:0006352">
    <property type="term" value="P:DNA-templated transcription initiation"/>
    <property type="evidence" value="ECO:0007669"/>
    <property type="project" value="InterPro"/>
</dbReference>
<reference evidence="3" key="1">
    <citation type="submission" date="2021-06" db="EMBL/GenBank/DDBJ databases">
        <authorList>
            <person name="Criscuolo A."/>
        </authorList>
    </citation>
    <scope>NUCLEOTIDE SEQUENCE</scope>
    <source>
        <strain evidence="3">CIP111600</strain>
    </source>
</reference>
<comment type="caution">
    <text evidence="3">The sequence shown here is derived from an EMBL/GenBank/DDBJ whole genome shotgun (WGS) entry which is preliminary data.</text>
</comment>
<keyword evidence="4" id="KW-1185">Reference proteome</keyword>
<organism evidence="3 4">
    <name type="scientific">Paenibacillus solanacearum</name>
    <dbReference type="NCBI Taxonomy" id="2048548"/>
    <lineage>
        <taxon>Bacteria</taxon>
        <taxon>Bacillati</taxon>
        <taxon>Bacillota</taxon>
        <taxon>Bacilli</taxon>
        <taxon>Bacillales</taxon>
        <taxon>Paenibacillaceae</taxon>
        <taxon>Paenibacillus</taxon>
    </lineage>
</organism>
<dbReference type="PANTHER" id="PTHR30173:SF36">
    <property type="entry name" value="ECF RNA POLYMERASE SIGMA FACTOR SIGJ"/>
    <property type="match status" value="1"/>
</dbReference>
<dbReference type="NCBIfam" id="NF007214">
    <property type="entry name" value="PRK09636.1"/>
    <property type="match status" value="1"/>
</dbReference>
<evidence type="ECO:0000259" key="1">
    <source>
        <dbReference type="Pfam" id="PF04542"/>
    </source>
</evidence>
<accession>A0A916K774</accession>
<dbReference type="AlphaFoldDB" id="A0A916K774"/>
<evidence type="ECO:0000259" key="2">
    <source>
        <dbReference type="Pfam" id="PF08281"/>
    </source>
</evidence>
<dbReference type="EMBL" id="CAJVAS010000034">
    <property type="protein sequence ID" value="CAG7646277.1"/>
    <property type="molecule type" value="Genomic_DNA"/>
</dbReference>
<dbReference type="GO" id="GO:0016987">
    <property type="term" value="F:sigma factor activity"/>
    <property type="evidence" value="ECO:0007669"/>
    <property type="project" value="InterPro"/>
</dbReference>
<proteinExistence type="predicted"/>
<dbReference type="InterPro" id="IPR013249">
    <property type="entry name" value="RNA_pol_sigma70_r4_t2"/>
</dbReference>
<sequence length="292" mass="32790">MEELYGQYKSLLFTLAYQMTGSAADAEDVVQDVFVKACDAHPERLEEPKAYLCKMVTNRCLDLQKSARKRREMYVGPWLPEPIRTPEENTLETTVVRRDLLSYAMLVLLERLTPTERLVFVLREALGFDYPEIAELLGKQEANCRKLMSRARSKVGISEGEPVAAEAAELEWVSQFLTSFEQGNVDQILSLLTEDVMLVSDGGGKVLAFTRPIQTRDQVARILAGAFEGIKPYYQGSLYSEFAPLNGETCIVLRSGDETVAAIFLQRRHGKVAGIYIVRNPDKLTRVDGQLS</sequence>
<dbReference type="InterPro" id="IPR052704">
    <property type="entry name" value="ECF_Sigma-70_Domain"/>
</dbReference>
<protein>
    <submittedName>
        <fullName evidence="3">ECF RNA polymerase sigma factor SigJ</fullName>
    </submittedName>
</protein>
<dbReference type="GO" id="GO:0003677">
    <property type="term" value="F:DNA binding"/>
    <property type="evidence" value="ECO:0007669"/>
    <property type="project" value="InterPro"/>
</dbReference>
<dbReference type="InterPro" id="IPR007627">
    <property type="entry name" value="RNA_pol_sigma70_r2"/>
</dbReference>
<dbReference type="RefSeq" id="WP_218094846.1">
    <property type="nucleotide sequence ID" value="NZ_CAJVAS010000034.1"/>
</dbReference>
<evidence type="ECO:0000313" key="4">
    <source>
        <dbReference type="Proteomes" id="UP000693672"/>
    </source>
</evidence>
<dbReference type="Pfam" id="PF08281">
    <property type="entry name" value="Sigma70_r4_2"/>
    <property type="match status" value="1"/>
</dbReference>
<name>A0A916K774_9BACL</name>
<dbReference type="NCBIfam" id="TIGR02937">
    <property type="entry name" value="sigma70-ECF"/>
    <property type="match status" value="1"/>
</dbReference>
<evidence type="ECO:0000313" key="3">
    <source>
        <dbReference type="EMBL" id="CAG7646277.1"/>
    </source>
</evidence>
<dbReference type="Proteomes" id="UP000693672">
    <property type="component" value="Unassembled WGS sequence"/>
</dbReference>
<gene>
    <name evidence="3" type="primary">sigJ_8</name>
    <name evidence="3" type="ORF">PAESOLCIP111_05130</name>
</gene>
<dbReference type="Pfam" id="PF04542">
    <property type="entry name" value="Sigma70_r2"/>
    <property type="match status" value="1"/>
</dbReference>
<dbReference type="InterPro" id="IPR014284">
    <property type="entry name" value="RNA_pol_sigma-70_dom"/>
</dbReference>